<evidence type="ECO:0000313" key="3">
    <source>
        <dbReference type="EMBL" id="HFM99689.1"/>
    </source>
</evidence>
<dbReference type="Gene3D" id="2.160.20.10">
    <property type="entry name" value="Single-stranded right-handed beta-helix, Pectin lyase-like"/>
    <property type="match status" value="2"/>
</dbReference>
<gene>
    <name evidence="3" type="ORF">ENR64_18415</name>
</gene>
<comment type="caution">
    <text evidence="3">The sequence shown here is derived from an EMBL/GenBank/DDBJ whole genome shotgun (WGS) entry which is preliminary data.</text>
</comment>
<feature type="signal peptide" evidence="1">
    <location>
        <begin position="1"/>
        <end position="28"/>
    </location>
</feature>
<proteinExistence type="predicted"/>
<feature type="chain" id="PRO_5027817696" evidence="1">
    <location>
        <begin position="29"/>
        <end position="306"/>
    </location>
</feature>
<accession>A0A7C3KFB6</accession>
<dbReference type="InterPro" id="IPR008638">
    <property type="entry name" value="FhaB/CdiA-like_TPS"/>
</dbReference>
<evidence type="ECO:0000259" key="2">
    <source>
        <dbReference type="SMART" id="SM00912"/>
    </source>
</evidence>
<keyword evidence="1" id="KW-0732">Signal</keyword>
<protein>
    <submittedName>
        <fullName evidence="3">Filamentous hemagglutinin N-terminal domain-containing protein</fullName>
    </submittedName>
</protein>
<dbReference type="InterPro" id="IPR011050">
    <property type="entry name" value="Pectin_lyase_fold/virulence"/>
</dbReference>
<dbReference type="Pfam" id="PF05860">
    <property type="entry name" value="TPS"/>
    <property type="match status" value="1"/>
</dbReference>
<evidence type="ECO:0000256" key="1">
    <source>
        <dbReference type="SAM" id="SignalP"/>
    </source>
</evidence>
<organism evidence="3">
    <name type="scientific">Oscillatoriales cyanobacterium SpSt-418</name>
    <dbReference type="NCBI Taxonomy" id="2282169"/>
    <lineage>
        <taxon>Bacteria</taxon>
        <taxon>Bacillati</taxon>
        <taxon>Cyanobacteriota</taxon>
        <taxon>Cyanophyceae</taxon>
        <taxon>Oscillatoriophycideae</taxon>
        <taxon>Oscillatoriales</taxon>
    </lineage>
</organism>
<dbReference type="NCBIfam" id="TIGR01901">
    <property type="entry name" value="adhes_NPXG"/>
    <property type="match status" value="1"/>
</dbReference>
<sequence>MKPVYFRWLKTQGASVCAVLLCASASNGQIVPDQTLPTSSKINAADCTNCVIEGGTLRGTNLFHSFQEFSIPTGGSAFFNNPGSIQNILTRVTGSSISNIDGLLKANGTANFFLLNPNGVLFGPNARLELGGSFFASTANSFKFSDGSEFSATNPQAPPLLSVNITPGLQYGKPIGDLQNQGNLQVKAGSSLTLFGSTVLSQGGLVAPGGRVEVLGDRVALLDTARVDVSSPSGGGTVLIGGDYQGKGVVPNAQQTFVSPGVAIAADATQQGKGGTIVVWADQTTRFYGSASAKGGASGGDGGLVD</sequence>
<dbReference type="InterPro" id="IPR012334">
    <property type="entry name" value="Pectin_lyas_fold"/>
</dbReference>
<dbReference type="EMBL" id="DSRU01000265">
    <property type="protein sequence ID" value="HFM99689.1"/>
    <property type="molecule type" value="Genomic_DNA"/>
</dbReference>
<feature type="domain" description="Filamentous haemagglutinin FhaB/tRNA nuclease CdiA-like TPS" evidence="2">
    <location>
        <begin position="31"/>
        <end position="145"/>
    </location>
</feature>
<dbReference type="AlphaFoldDB" id="A0A7C3KFB6"/>
<dbReference type="SMART" id="SM00912">
    <property type="entry name" value="Haemagg_act"/>
    <property type="match status" value="1"/>
</dbReference>
<name>A0A7C3KFB6_9CYAN</name>
<dbReference type="SUPFAM" id="SSF51126">
    <property type="entry name" value="Pectin lyase-like"/>
    <property type="match status" value="1"/>
</dbReference>
<reference evidence="3" key="1">
    <citation type="journal article" date="2020" name="mSystems">
        <title>Genome- and Community-Level Interaction Insights into Carbon Utilization and Element Cycling Functions of Hydrothermarchaeota in Hydrothermal Sediment.</title>
        <authorList>
            <person name="Zhou Z."/>
            <person name="Liu Y."/>
            <person name="Xu W."/>
            <person name="Pan J."/>
            <person name="Luo Z.H."/>
            <person name="Li M."/>
        </authorList>
    </citation>
    <scope>NUCLEOTIDE SEQUENCE [LARGE SCALE GENOMIC DNA]</scope>
    <source>
        <strain evidence="3">SpSt-418</strain>
    </source>
</reference>